<dbReference type="Gene3D" id="1.20.1530.10">
    <property type="entry name" value="Na+/H+ antiporter like domain"/>
    <property type="match status" value="1"/>
</dbReference>
<dbReference type="EMBL" id="JBFMVT010000002">
    <property type="protein sequence ID" value="MEW7312317.1"/>
    <property type="molecule type" value="Genomic_DNA"/>
</dbReference>
<organism evidence="8 9">
    <name type="scientific">Buttiauxella gaviniae</name>
    <dbReference type="NCBI Taxonomy" id="82990"/>
    <lineage>
        <taxon>Bacteria</taxon>
        <taxon>Pseudomonadati</taxon>
        <taxon>Pseudomonadota</taxon>
        <taxon>Gammaproteobacteria</taxon>
        <taxon>Enterobacterales</taxon>
        <taxon>Enterobacteriaceae</taxon>
        <taxon>Buttiauxella</taxon>
    </lineage>
</organism>
<feature type="transmembrane region" description="Helical" evidence="7">
    <location>
        <begin position="13"/>
        <end position="32"/>
    </location>
</feature>
<protein>
    <recommendedName>
        <fullName evidence="7">Na(+)/H(+) antiporter NhaA</fullName>
    </recommendedName>
    <alternativeName>
        <fullName evidence="7">Sodium/proton antiporter NhaA</fullName>
    </alternativeName>
</protein>
<evidence type="ECO:0000256" key="4">
    <source>
        <dbReference type="ARBA" id="ARBA00022989"/>
    </source>
</evidence>
<dbReference type="RefSeq" id="WP_367594567.1">
    <property type="nucleotide sequence ID" value="NZ_JBFMVT010000002.1"/>
</dbReference>
<dbReference type="NCBIfam" id="NF007111">
    <property type="entry name" value="PRK09560.1"/>
    <property type="match status" value="1"/>
</dbReference>
<dbReference type="NCBIfam" id="TIGR00773">
    <property type="entry name" value="NhaA"/>
    <property type="match status" value="1"/>
</dbReference>
<evidence type="ECO:0000256" key="2">
    <source>
        <dbReference type="ARBA" id="ARBA00022475"/>
    </source>
</evidence>
<dbReference type="PANTHER" id="PTHR30341:SF0">
    <property type="entry name" value="NA(+)_H(+) ANTIPORTER NHAA"/>
    <property type="match status" value="1"/>
</dbReference>
<dbReference type="PANTHER" id="PTHR30341">
    <property type="entry name" value="SODIUM ION/PROTON ANTIPORTER NHAA-RELATED"/>
    <property type="match status" value="1"/>
</dbReference>
<keyword evidence="4 7" id="KW-1133">Transmembrane helix</keyword>
<feature type="transmembrane region" description="Helical" evidence="7">
    <location>
        <begin position="210"/>
        <end position="238"/>
    </location>
</feature>
<feature type="transmembrane region" description="Helical" evidence="7">
    <location>
        <begin position="329"/>
        <end position="351"/>
    </location>
</feature>
<evidence type="ECO:0000256" key="3">
    <source>
        <dbReference type="ARBA" id="ARBA00022692"/>
    </source>
</evidence>
<dbReference type="HAMAP" id="MF_01844">
    <property type="entry name" value="NhaA"/>
    <property type="match status" value="1"/>
</dbReference>
<keyword evidence="7" id="KW-0813">Transport</keyword>
<dbReference type="InterPro" id="IPR004670">
    <property type="entry name" value="NhaA"/>
</dbReference>
<reference evidence="8 9" key="1">
    <citation type="submission" date="2024-07" db="EMBL/GenBank/DDBJ databases">
        <authorList>
            <person name="Wang L."/>
        </authorList>
    </citation>
    <scope>NUCLEOTIDE SEQUENCE [LARGE SCALE GENOMIC DNA]</scope>
    <source>
        <strain evidence="8 9">WL359</strain>
    </source>
</reference>
<dbReference type="InterPro" id="IPR023171">
    <property type="entry name" value="Na/H_antiporter_dom_sf"/>
</dbReference>
<accession>A0ABV3NRZ8</accession>
<comment type="catalytic activity">
    <reaction evidence="7">
        <text>Na(+)(in) + 2 H(+)(out) = Na(+)(out) + 2 H(+)(in)</text>
        <dbReference type="Rhea" id="RHEA:29251"/>
        <dbReference type="ChEBI" id="CHEBI:15378"/>
        <dbReference type="ChEBI" id="CHEBI:29101"/>
    </reaction>
</comment>
<evidence type="ECO:0000256" key="5">
    <source>
        <dbReference type="ARBA" id="ARBA00023136"/>
    </source>
</evidence>
<dbReference type="Pfam" id="PF06965">
    <property type="entry name" value="Na_H_antiport_1"/>
    <property type="match status" value="1"/>
</dbReference>
<keyword evidence="9" id="KW-1185">Reference proteome</keyword>
<gene>
    <name evidence="7 8" type="primary">nhaA</name>
    <name evidence="8" type="ORF">AB1E22_06260</name>
</gene>
<feature type="transmembrane region" description="Helical" evidence="7">
    <location>
        <begin position="259"/>
        <end position="285"/>
    </location>
</feature>
<feature type="transmembrane region" description="Helical" evidence="7">
    <location>
        <begin position="182"/>
        <end position="198"/>
    </location>
</feature>
<name>A0ABV3NRZ8_9ENTR</name>
<keyword evidence="7" id="KW-0050">Antiport</keyword>
<evidence type="ECO:0000256" key="6">
    <source>
        <dbReference type="ARBA" id="ARBA00023201"/>
    </source>
</evidence>
<comment type="subcellular location">
    <subcellularLocation>
        <location evidence="1">Cell inner membrane</location>
        <topology evidence="1">Multi-pass membrane protein</topology>
    </subcellularLocation>
    <subcellularLocation>
        <location evidence="7">Cell membrane</location>
        <topology evidence="7">Multi-pass membrane protein</topology>
    </subcellularLocation>
</comment>
<comment type="similarity">
    <text evidence="7">Belongs to the NhaA Na(+)/H(+) (TC 2.A.33) antiporter family.</text>
</comment>
<comment type="function">
    <text evidence="7">Na(+)/H(+) antiporter that extrudes sodium in exchange for external protons.</text>
</comment>
<feature type="transmembrane region" description="Helical" evidence="7">
    <location>
        <begin position="60"/>
        <end position="77"/>
    </location>
</feature>
<keyword evidence="3 7" id="KW-0812">Transmembrane</keyword>
<feature type="transmembrane region" description="Helical" evidence="7">
    <location>
        <begin position="128"/>
        <end position="145"/>
    </location>
</feature>
<feature type="transmembrane region" description="Helical" evidence="7">
    <location>
        <begin position="357"/>
        <end position="381"/>
    </location>
</feature>
<evidence type="ECO:0000256" key="1">
    <source>
        <dbReference type="ARBA" id="ARBA00004429"/>
    </source>
</evidence>
<evidence type="ECO:0000313" key="8">
    <source>
        <dbReference type="EMBL" id="MEW7312317.1"/>
    </source>
</evidence>
<evidence type="ECO:0000256" key="7">
    <source>
        <dbReference type="HAMAP-Rule" id="MF_01844"/>
    </source>
</evidence>
<proteinExistence type="inferred from homology"/>
<feature type="transmembrane region" description="Helical" evidence="7">
    <location>
        <begin position="97"/>
        <end position="116"/>
    </location>
</feature>
<keyword evidence="5 7" id="KW-0472">Membrane</keyword>
<dbReference type="Proteomes" id="UP001555342">
    <property type="component" value="Unassembled WGS sequence"/>
</dbReference>
<dbReference type="NCBIfam" id="NF007112">
    <property type="entry name" value="PRK09561.1"/>
    <property type="match status" value="1"/>
</dbReference>
<sequence>MTTKLKHFFHSDAAGGIFLIAAALLAMLLANLGPTSELYQAFLNTPVEVRIGSLDISKNLLLWVNDALMAIFFLMIGLEVKREMVSGSLASIRQASFPVIAALGGMVVPAAIYLLFNFHDPITREGWAIPAATDIAFALGILALLGNRVPVALKVFLMALAIIDDLGAIVIIALFYTNDLSLLSLAVAAGAIAVLALLNTCNVRRTGLYILVGVVLWTAVLKSGVHATLAGVIIGFLIPLKEKEGRSPARELEHVLHPWVAFLILPLFAFANAGVSLSGVTFAGLTSLLPMGIMAGLFIGKPLGISLFCWAALKLKLATLPEGTTCKEIMAVGVLCGIGFTMSIFIASLAFNSADPALITWAKLGILLGSLFSAVVGYCMLRSRFSSQLQHQ</sequence>
<feature type="transmembrane region" description="Helical" evidence="7">
    <location>
        <begin position="151"/>
        <end position="175"/>
    </location>
</feature>
<comment type="caution">
    <text evidence="8">The sequence shown here is derived from an EMBL/GenBank/DDBJ whole genome shotgun (WGS) entry which is preliminary data.</text>
</comment>
<evidence type="ECO:0000313" key="9">
    <source>
        <dbReference type="Proteomes" id="UP001555342"/>
    </source>
</evidence>
<keyword evidence="7" id="KW-0406">Ion transport</keyword>
<keyword evidence="6 7" id="KW-0739">Sodium transport</keyword>
<feature type="transmembrane region" description="Helical" evidence="7">
    <location>
        <begin position="291"/>
        <end position="313"/>
    </location>
</feature>
<keyword evidence="2 7" id="KW-1003">Cell membrane</keyword>
<keyword evidence="7" id="KW-0915">Sodium</keyword>